<dbReference type="InterPro" id="IPR013830">
    <property type="entry name" value="SGNH_hydro"/>
</dbReference>
<proteinExistence type="inferred from homology"/>
<comment type="caution">
    <text evidence="5">The sequence shown here is derived from an EMBL/GenBank/DDBJ whole genome shotgun (WGS) entry which is preliminary data.</text>
</comment>
<dbReference type="Proteomes" id="UP000244905">
    <property type="component" value="Unassembled WGS sequence"/>
</dbReference>
<keyword evidence="2" id="KW-0378">Hydrolase</keyword>
<name>A0A2V1IMZ5_9BACT</name>
<dbReference type="Pfam" id="PF13472">
    <property type="entry name" value="Lipase_GDSL_2"/>
    <property type="match status" value="1"/>
</dbReference>
<evidence type="ECO:0000256" key="2">
    <source>
        <dbReference type="ARBA" id="ARBA00022801"/>
    </source>
</evidence>
<dbReference type="Gene3D" id="3.40.50.1110">
    <property type="entry name" value="SGNH hydrolase"/>
    <property type="match status" value="1"/>
</dbReference>
<dbReference type="EMBL" id="PUEC01000015">
    <property type="protein sequence ID" value="PWB02124.1"/>
    <property type="molecule type" value="Genomic_DNA"/>
</dbReference>
<dbReference type="PANTHER" id="PTHR43695">
    <property type="entry name" value="PUTATIVE (AFU_ORTHOLOGUE AFUA_2G17250)-RELATED"/>
    <property type="match status" value="1"/>
</dbReference>
<dbReference type="SUPFAM" id="SSF52266">
    <property type="entry name" value="SGNH hydrolase"/>
    <property type="match status" value="1"/>
</dbReference>
<keyword evidence="6" id="KW-1185">Reference proteome</keyword>
<organism evidence="5 6">
    <name type="scientific">Duncaniella muris</name>
    <dbReference type="NCBI Taxonomy" id="2094150"/>
    <lineage>
        <taxon>Bacteria</taxon>
        <taxon>Pseudomonadati</taxon>
        <taxon>Bacteroidota</taxon>
        <taxon>Bacteroidia</taxon>
        <taxon>Bacteroidales</taxon>
        <taxon>Muribaculaceae</taxon>
        <taxon>Duncaniella</taxon>
    </lineage>
</organism>
<evidence type="ECO:0000313" key="6">
    <source>
        <dbReference type="Proteomes" id="UP000244905"/>
    </source>
</evidence>
<evidence type="ECO:0000259" key="4">
    <source>
        <dbReference type="Pfam" id="PF13472"/>
    </source>
</evidence>
<reference evidence="6" key="1">
    <citation type="submission" date="2018-02" db="EMBL/GenBank/DDBJ databases">
        <authorList>
            <person name="Clavel T."/>
            <person name="Strowig T."/>
        </authorList>
    </citation>
    <scope>NUCLEOTIDE SEQUENCE [LARGE SCALE GENOMIC DNA]</scope>
    <source>
        <strain evidence="6">DSM 103720</strain>
    </source>
</reference>
<comment type="similarity">
    <text evidence="1">Belongs to the 'GDSL' lipolytic enzyme family.</text>
</comment>
<dbReference type="CDD" id="cd01821">
    <property type="entry name" value="Rhamnogalacturan_acetylesterase_like"/>
    <property type="match status" value="1"/>
</dbReference>
<protein>
    <submittedName>
        <fullName evidence="5">Lipase</fullName>
    </submittedName>
</protein>
<dbReference type="AlphaFoldDB" id="A0A2V1IMZ5"/>
<keyword evidence="3" id="KW-0732">Signal</keyword>
<feature type="chain" id="PRO_5016048622" evidence="3">
    <location>
        <begin position="18"/>
        <end position="282"/>
    </location>
</feature>
<sequence>MKLISSLFIALALPVLAWAQAPSDTITVFMIGDSTMANKPLDKENQERGWGQMLPIYLEGAIKVDNHAVNGRSSKSFIDEGRWDKVREKIRPGDYVIIQFGHNDEKAKSLDRYTVPGGSFDANLKKFVSEAREKGATPILMNSIVRRNFPANGIAAAQTDDRQKTWKKGLENYPAEGDTLVDTHGDYRIAPRNVAEEMGVVFIDMNSLTHELVQGLGRDNSRSLFMWMPVGGYEFAPDGRIDNTHLNVLGGIIVSRLAVNAIAEKVPALKPYIRRTVYNLNK</sequence>
<feature type="domain" description="SGNH hydrolase-type esterase" evidence="4">
    <location>
        <begin position="31"/>
        <end position="210"/>
    </location>
</feature>
<dbReference type="InterPro" id="IPR036514">
    <property type="entry name" value="SGNH_hydro_sf"/>
</dbReference>
<dbReference type="PANTHER" id="PTHR43695:SF1">
    <property type="entry name" value="RHAMNOGALACTURONAN ACETYLESTERASE"/>
    <property type="match status" value="1"/>
</dbReference>
<evidence type="ECO:0000256" key="3">
    <source>
        <dbReference type="SAM" id="SignalP"/>
    </source>
</evidence>
<dbReference type="GeneID" id="82526191"/>
<gene>
    <name evidence="5" type="ORF">C5O23_07520</name>
</gene>
<accession>A0A2V1IMZ5</accession>
<feature type="signal peptide" evidence="3">
    <location>
        <begin position="1"/>
        <end position="17"/>
    </location>
</feature>
<evidence type="ECO:0000256" key="1">
    <source>
        <dbReference type="ARBA" id="ARBA00008668"/>
    </source>
</evidence>
<evidence type="ECO:0000313" key="5">
    <source>
        <dbReference type="EMBL" id="PWB02124.1"/>
    </source>
</evidence>
<dbReference type="InterPro" id="IPR037459">
    <property type="entry name" value="RhgT-like"/>
</dbReference>
<dbReference type="RefSeq" id="WP_107032333.1">
    <property type="nucleotide sequence ID" value="NZ_CAJSYL010000004.1"/>
</dbReference>
<dbReference type="GO" id="GO:0016788">
    <property type="term" value="F:hydrolase activity, acting on ester bonds"/>
    <property type="evidence" value="ECO:0007669"/>
    <property type="project" value="UniProtKB-ARBA"/>
</dbReference>